<dbReference type="Gene3D" id="1.10.287.1490">
    <property type="match status" value="1"/>
</dbReference>
<evidence type="ECO:0000313" key="3">
    <source>
        <dbReference type="Proteomes" id="UP000095280"/>
    </source>
</evidence>
<accession>A0A1I8HCV3</accession>
<dbReference type="WBParaSite" id="maker-uti_cns_0005495-snap-gene-0.2-mRNA-1">
    <property type="protein sequence ID" value="maker-uti_cns_0005495-snap-gene-0.2-mRNA-1"/>
    <property type="gene ID" value="maker-uti_cns_0005495-snap-gene-0.2"/>
</dbReference>
<sequence length="1745" mass="191206">MLQDEDTTAPVDPARRSCLLAWIGQLLSGTVSPSSGKGNRPPTESDLADGRLLRDLCVSLGCCAAPAPQTAAIDTPMARFAAIEEFLDAFYRVRIVELVNWECLMAQDSGFELQALRLCLLLLGAWLQTGSSQARVAAAADRLGAASQRTVMSLTRQLLDTEDGCLSLDQLRALHTDSTADDEDHPGAAAEKSSASPQLARVLFPSAASAAAAAAAAAGPTGGSLDAATAATCSPLKLHLAASPLVRRRCRQRNSVAGSVSMSTSAAATWTASTAESEAIQQLNHRLQSEMTMKDMLEQQLLDAQNQLARRERDCSDLEDRLRRSRSELGHQSNELAELREENRRLAEQAEQLGHVTESLQEMSRYADRYSYLEQEFDRLMHEREAMKATLERLQANRQGSCTRREAEEHVGHLTDELMRANSEINRLLQAKKEAQDSAEAAERRCAEMRQQLAEMSSRLDDSAMAAAAEPDSAETLFGVTEKKIYYLEQELEAARADAAKVREERNKLDADLGIARMEMLQIRLEADATSKEALEEAEKIKQAAENAAADREAAAKKSVASIESTMNNLRKELASKELQLDAAQLEASAANDRVADLQAEADRLRELASKLEAETAAKDAALTEMKNRTTSVERLEKQFERTKTLIEQMQEAYKFVESQLDSANERVKELQTELLMQAEEHKTALASVKAELANSRKNFETRERELDEVKRCLEQDRDQLAAELAHTVEELQLARQAGSQEAHDTRERCAAAMEDADRRQAEARAEFESALNEKRQFAEGLRAARDQALAELADLKAAYDAAVKANQRKVADLHEQLEAQQVIAADTQLRLEGELTNIQCELDNAKERICQLEADAATAAATAAAAVESEPEPSAELLDSRRLAENLERRCKDLQEELRLMRDSLSEKDKRLAEREALLDTATEEKARVDAEIVKARQAAEQASESIAMERDRAQRKVESLQRRLADCEDELLSRDAEIDRLSNRLALAASQQDELQRESARLRRELATTSDRLQAESEAANKLRELRTKSELELAELQDQLQELQYRSNRQRSGAELRASAAAREEVQREVKAVTDRLTKELEAAEEELKASKAEAHKLRSNLHQVELEQASLVEACQRRKAALKKAIEERNEEAEMKERLLVRCQELEEAANIRSAQQRRNGGVVESPEPADEQRQLPTTPPLQSNRVHQLVRANSDVNMAASPVFDRRPFALSTSNNASNNGCSAAAGGAGGGGGGGKGGQLSCEDEDAHLLEWKRIAELQQRNQRQPAQLRSSYPVETQTASVTPRSIVETTASSAVASRSTSTIATSALTSTLASTWSSTSAAVLSDRNRLSAGGIQQQQQQQQQPPPPPQRQRLFKSPKSAAPRLALTTSAAASTRPKNTSASMSTLQQQQPQQHQRWPSGGSERENRSSHAIGQQQHNNSSLSASSSSAEPVVPAKKTLVYSIEMNPGRPGPRRPAGGGSGSSSSSSAKTVRKLNPSNFSRCSRMILAGEFSGFNGRRGGPRSIRIKDMPSTADEIASNRDRMRLDSLRAVLRLPESKLSARELTTTPTDLAGKVRSSRPIMACCGNFNSRLHLHLSPVGCNNLRAGGQLTKRRVRELQPDQVRHKCSGPAHQLGHGLPSHSAATLASSSTVASIWSIGKYQGATDATASALHFCTACLASRMVSLRQQVPTAGLTPGFENTPALVQTETGELAGAAADEDAPYPGLAEQACVGWDLVQVQLPVWRHRGERWDGQSR</sequence>
<feature type="compositionally biased region" description="Polar residues" evidence="2">
    <location>
        <begin position="1385"/>
        <end position="1394"/>
    </location>
</feature>
<dbReference type="GO" id="GO:0003682">
    <property type="term" value="F:chromatin binding"/>
    <property type="evidence" value="ECO:0007669"/>
    <property type="project" value="TreeGrafter"/>
</dbReference>
<reference evidence="4" key="1">
    <citation type="submission" date="2016-11" db="UniProtKB">
        <authorList>
            <consortium name="WormBaseParasite"/>
        </authorList>
    </citation>
    <scope>IDENTIFICATION</scope>
</reference>
<proteinExistence type="predicted"/>
<dbReference type="GO" id="GO:0000793">
    <property type="term" value="C:condensed chromosome"/>
    <property type="evidence" value="ECO:0007669"/>
    <property type="project" value="TreeGrafter"/>
</dbReference>
<feature type="compositionally biased region" description="Polar residues" evidence="2">
    <location>
        <begin position="1267"/>
        <end position="1290"/>
    </location>
</feature>
<feature type="region of interest" description="Disordered" evidence="2">
    <location>
        <begin position="1156"/>
        <end position="1186"/>
    </location>
</feature>
<dbReference type="GO" id="GO:0000796">
    <property type="term" value="C:condensin complex"/>
    <property type="evidence" value="ECO:0007669"/>
    <property type="project" value="TreeGrafter"/>
</dbReference>
<feature type="coiled-coil region" evidence="1">
    <location>
        <begin position="878"/>
        <end position="1153"/>
    </location>
</feature>
<evidence type="ECO:0000256" key="1">
    <source>
        <dbReference type="SAM" id="Coils"/>
    </source>
</evidence>
<organism evidence="3 4">
    <name type="scientific">Macrostomum lignano</name>
    <dbReference type="NCBI Taxonomy" id="282301"/>
    <lineage>
        <taxon>Eukaryota</taxon>
        <taxon>Metazoa</taxon>
        <taxon>Spiralia</taxon>
        <taxon>Lophotrochozoa</taxon>
        <taxon>Platyhelminthes</taxon>
        <taxon>Rhabditophora</taxon>
        <taxon>Macrostomorpha</taxon>
        <taxon>Macrostomida</taxon>
        <taxon>Macrostomidae</taxon>
        <taxon>Macrostomum</taxon>
    </lineage>
</organism>
<feature type="compositionally biased region" description="Low complexity" evidence="2">
    <location>
        <begin position="1428"/>
        <end position="1437"/>
    </location>
</feature>
<feature type="coiled-coil region" evidence="1">
    <location>
        <begin position="280"/>
        <end position="459"/>
    </location>
</feature>
<evidence type="ECO:0000256" key="2">
    <source>
        <dbReference type="SAM" id="MobiDB-lite"/>
    </source>
</evidence>
<feature type="coiled-coil region" evidence="1">
    <location>
        <begin position="485"/>
        <end position="849"/>
    </location>
</feature>
<evidence type="ECO:0000313" key="4">
    <source>
        <dbReference type="WBParaSite" id="maker-uti_cns_0005495-snap-gene-0.2-mRNA-1"/>
    </source>
</evidence>
<dbReference type="GO" id="GO:0000785">
    <property type="term" value="C:chromatin"/>
    <property type="evidence" value="ECO:0007669"/>
    <property type="project" value="TreeGrafter"/>
</dbReference>
<dbReference type="Proteomes" id="UP000095280">
    <property type="component" value="Unplaced"/>
</dbReference>
<feature type="region of interest" description="Disordered" evidence="2">
    <location>
        <begin position="177"/>
        <end position="196"/>
    </location>
</feature>
<dbReference type="PANTHER" id="PTHR43941:SF1">
    <property type="entry name" value="STRUCTURAL MAINTENANCE OF CHROMOSOMES PROTEIN 2"/>
    <property type="match status" value="1"/>
</dbReference>
<name>A0A1I8HCV3_9PLAT</name>
<keyword evidence="1" id="KW-0175">Coiled coil</keyword>
<dbReference type="PANTHER" id="PTHR43941">
    <property type="entry name" value="STRUCTURAL MAINTENANCE OF CHROMOSOMES PROTEIN 2"/>
    <property type="match status" value="1"/>
</dbReference>
<dbReference type="GO" id="GO:0007076">
    <property type="term" value="P:mitotic chromosome condensation"/>
    <property type="evidence" value="ECO:0007669"/>
    <property type="project" value="TreeGrafter"/>
</dbReference>
<feature type="compositionally biased region" description="Polar residues" evidence="2">
    <location>
        <begin position="1417"/>
        <end position="1427"/>
    </location>
</feature>
<feature type="compositionally biased region" description="Low complexity" evidence="2">
    <location>
        <begin position="1367"/>
        <end position="1384"/>
    </location>
</feature>
<keyword evidence="3" id="KW-1185">Reference proteome</keyword>
<protein>
    <submittedName>
        <fullName evidence="4">HOOK_N domain-containing protein</fullName>
    </submittedName>
</protein>
<feature type="region of interest" description="Disordered" evidence="2">
    <location>
        <begin position="1267"/>
        <end position="1292"/>
    </location>
</feature>
<feature type="region of interest" description="Disordered" evidence="2">
    <location>
        <begin position="1338"/>
        <end position="1482"/>
    </location>
</feature>